<evidence type="ECO:0000313" key="5">
    <source>
        <dbReference type="Proteomes" id="UP000663297"/>
    </source>
</evidence>
<evidence type="ECO:0000313" key="4">
    <source>
        <dbReference type="EMBL" id="QPC59846.1"/>
    </source>
</evidence>
<dbReference type="InterPro" id="IPR001138">
    <property type="entry name" value="Zn2Cys6_DnaBD"/>
</dbReference>
<accession>A0A7S8HSF6</accession>
<organism evidence="4 5">
    <name type="scientific">Fusarium culmorum</name>
    <dbReference type="NCBI Taxonomy" id="5516"/>
    <lineage>
        <taxon>Eukaryota</taxon>
        <taxon>Fungi</taxon>
        <taxon>Dikarya</taxon>
        <taxon>Ascomycota</taxon>
        <taxon>Pezizomycotina</taxon>
        <taxon>Sordariomycetes</taxon>
        <taxon>Hypocreomycetidae</taxon>
        <taxon>Hypocreales</taxon>
        <taxon>Nectriaceae</taxon>
        <taxon>Fusarium</taxon>
    </lineage>
</organism>
<dbReference type="Gene3D" id="4.10.240.10">
    <property type="entry name" value="Zn(2)-C6 fungal-type DNA-binding domain"/>
    <property type="match status" value="1"/>
</dbReference>
<evidence type="ECO:0000256" key="1">
    <source>
        <dbReference type="ARBA" id="ARBA00023242"/>
    </source>
</evidence>
<evidence type="ECO:0000259" key="3">
    <source>
        <dbReference type="PROSITE" id="PS50048"/>
    </source>
</evidence>
<dbReference type="GO" id="GO:0008270">
    <property type="term" value="F:zinc ion binding"/>
    <property type="evidence" value="ECO:0007669"/>
    <property type="project" value="InterPro"/>
</dbReference>
<feature type="region of interest" description="Disordered" evidence="2">
    <location>
        <begin position="145"/>
        <end position="185"/>
    </location>
</feature>
<dbReference type="SUPFAM" id="SSF57701">
    <property type="entry name" value="Zn2/Cys6 DNA-binding domain"/>
    <property type="match status" value="1"/>
</dbReference>
<proteinExistence type="predicted"/>
<dbReference type="InterPro" id="IPR036864">
    <property type="entry name" value="Zn2-C6_fun-type_DNA-bd_sf"/>
</dbReference>
<dbReference type="PROSITE" id="PS50048">
    <property type="entry name" value="ZN2_CY6_FUNGAL_2"/>
    <property type="match status" value="1"/>
</dbReference>
<dbReference type="Pfam" id="PF00172">
    <property type="entry name" value="Zn_clus"/>
    <property type="match status" value="1"/>
</dbReference>
<gene>
    <name evidence="4" type="ORF">HYE67_002077</name>
</gene>
<dbReference type="SMART" id="SM00066">
    <property type="entry name" value="GAL4"/>
    <property type="match status" value="1"/>
</dbReference>
<feature type="domain" description="Zn(2)-C6 fungal-type" evidence="3">
    <location>
        <begin position="40"/>
        <end position="70"/>
    </location>
</feature>
<protein>
    <recommendedName>
        <fullName evidence="3">Zn(2)-C6 fungal-type domain-containing protein</fullName>
    </recommendedName>
</protein>
<dbReference type="InterPro" id="IPR053187">
    <property type="entry name" value="Notoamide_regulator"/>
</dbReference>
<sequence length="185" mass="20596">MSEGHASRYRPLLCGPMRGGPPEAPPPRIAIRKRSVVKRACEDCRQRKAKCDGRRPSCYMCLAAGRDCQYAAFPHELQAAAMQRKHDMLEERMVHHEDLYHSLKTRRPDEVEEILHQIQAGKDIMSVMENLEEGSLPLQLTSPQASYAPLSTNPSATPSNPMIANTATDNPSFASSQAHYPGSEQ</sequence>
<feature type="region of interest" description="Disordered" evidence="2">
    <location>
        <begin position="1"/>
        <end position="27"/>
    </location>
</feature>
<dbReference type="PROSITE" id="PS00463">
    <property type="entry name" value="ZN2_CY6_FUNGAL_1"/>
    <property type="match status" value="1"/>
</dbReference>
<dbReference type="PANTHER" id="PTHR47256:SF1">
    <property type="entry name" value="ZN(II)2CYS6 TRANSCRIPTION FACTOR (EUROFUNG)"/>
    <property type="match status" value="1"/>
</dbReference>
<dbReference type="EMBL" id="CP064747">
    <property type="protein sequence ID" value="QPC59846.1"/>
    <property type="molecule type" value="Genomic_DNA"/>
</dbReference>
<evidence type="ECO:0000256" key="2">
    <source>
        <dbReference type="SAM" id="MobiDB-lite"/>
    </source>
</evidence>
<reference evidence="4" key="1">
    <citation type="submission" date="2020-11" db="EMBL/GenBank/DDBJ databases">
        <title>The chromosome-scale genome resource for two endophytic Fusarium species: F. culmorum and F. pseudograminearum.</title>
        <authorList>
            <person name="Yuan Z."/>
        </authorList>
    </citation>
    <scope>NUCLEOTIDE SEQUENCE</scope>
    <source>
        <strain evidence="4">Class2-1B</strain>
    </source>
</reference>
<dbReference type="CDD" id="cd00067">
    <property type="entry name" value="GAL4"/>
    <property type="match status" value="1"/>
</dbReference>
<dbReference type="PANTHER" id="PTHR47256">
    <property type="entry name" value="ZN(II)2CYS6 TRANSCRIPTION FACTOR (EUROFUNG)-RELATED"/>
    <property type="match status" value="1"/>
</dbReference>
<dbReference type="GO" id="GO:0000981">
    <property type="term" value="F:DNA-binding transcription factor activity, RNA polymerase II-specific"/>
    <property type="evidence" value="ECO:0007669"/>
    <property type="project" value="InterPro"/>
</dbReference>
<name>A0A7S8HSF6_FUSCU</name>
<dbReference type="Proteomes" id="UP000663297">
    <property type="component" value="Chromosome 1"/>
</dbReference>
<keyword evidence="1" id="KW-0539">Nucleus</keyword>
<dbReference type="AlphaFoldDB" id="A0A7S8HSF6"/>